<dbReference type="InterPro" id="IPR058407">
    <property type="entry name" value="DUF8094"/>
</dbReference>
<protein>
    <recommendedName>
        <fullName evidence="1">DUF8094 domain-containing protein</fullName>
    </recommendedName>
</protein>
<gene>
    <name evidence="2" type="ORF">HUT08_08540</name>
</gene>
<keyword evidence="3" id="KW-1185">Reference proteome</keyword>
<evidence type="ECO:0000313" key="2">
    <source>
        <dbReference type="EMBL" id="QKW54348.1"/>
    </source>
</evidence>
<accession>A0A7H8NLK5</accession>
<reference evidence="2 3" key="1">
    <citation type="submission" date="2020-06" db="EMBL/GenBank/DDBJ databases">
        <title>Genome mining for natural products.</title>
        <authorList>
            <person name="Zhang B."/>
            <person name="Shi J."/>
            <person name="Ge H."/>
        </authorList>
    </citation>
    <scope>NUCLEOTIDE SEQUENCE [LARGE SCALE GENOMIC DNA]</scope>
    <source>
        <strain evidence="2 3">NA00687</strain>
    </source>
</reference>
<proteinExistence type="predicted"/>
<feature type="domain" description="DUF8094" evidence="1">
    <location>
        <begin position="11"/>
        <end position="299"/>
    </location>
</feature>
<name>A0A7H8NLK5_9ACTN</name>
<evidence type="ECO:0000259" key="1">
    <source>
        <dbReference type="Pfam" id="PF26366"/>
    </source>
</evidence>
<sequence length="300" mass="32731">MTVHGEREVIPAVSQEEAPKVLRHFTDTYNKAWRAADPKLIAQAETGPLLAIGKADLTAERAEHPGGNPQVGALELKDARFTIPKQAGWPKFFVADADSNRGTDRWMLMFTRGGPDEPWRAAYLSLLSEDEVPDFALDADGFAKPVPTGADSGLAVRPDRLSSSYVHYLMTGEGTEFADGPATSGLRAERQKHVRTPKYWTEYIDTPAHGGDFAPVGLRTKDGGGVVFFASYHRQKQTAAKGFRPTPPKRVEAVMTGEVRKAITLTRVFESSVRVPAKGAAEREVVFLNRLEGVTAAKGE</sequence>
<dbReference type="Proteomes" id="UP000509303">
    <property type="component" value="Chromosome"/>
</dbReference>
<dbReference type="Pfam" id="PF26366">
    <property type="entry name" value="DUF8094"/>
    <property type="match status" value="1"/>
</dbReference>
<dbReference type="AlphaFoldDB" id="A0A7H8NLK5"/>
<dbReference type="EMBL" id="CP054929">
    <property type="protein sequence ID" value="QKW54348.1"/>
    <property type="molecule type" value="Genomic_DNA"/>
</dbReference>
<evidence type="ECO:0000313" key="3">
    <source>
        <dbReference type="Proteomes" id="UP000509303"/>
    </source>
</evidence>
<organism evidence="2 3">
    <name type="scientific">Streptomyces buecherae</name>
    <dbReference type="NCBI Taxonomy" id="2763006"/>
    <lineage>
        <taxon>Bacteria</taxon>
        <taxon>Bacillati</taxon>
        <taxon>Actinomycetota</taxon>
        <taxon>Actinomycetes</taxon>
        <taxon>Kitasatosporales</taxon>
        <taxon>Streptomycetaceae</taxon>
        <taxon>Streptomyces</taxon>
    </lineage>
</organism>